<sequence>MPVLMHINTTARSTDIADVNLSESAITRKCGCHSRVECLSPTRLRRTSGRMMKTAVKSSATARAFHHRSPNHSCSTPTWATPSD</sequence>
<keyword evidence="3" id="KW-1185">Reference proteome</keyword>
<reference evidence="2" key="1">
    <citation type="submission" date="2022-05" db="EMBL/GenBank/DDBJ databases">
        <title>The Musa troglodytarum L. genome provides insights into the mechanism of non-climacteric behaviour and enrichment of carotenoids.</title>
        <authorList>
            <person name="Wang J."/>
        </authorList>
    </citation>
    <scope>NUCLEOTIDE SEQUENCE</scope>
    <source>
        <tissue evidence="2">Leaf</tissue>
    </source>
</reference>
<dbReference type="OrthoDB" id="28208at2759"/>
<accession>A0A9E7KK23</accession>
<proteinExistence type="predicted"/>
<dbReference type="Proteomes" id="UP001055439">
    <property type="component" value="Chromosome 7"/>
</dbReference>
<name>A0A9E7KK23_9LILI</name>
<dbReference type="EMBL" id="CP097509">
    <property type="protein sequence ID" value="URE21607.1"/>
    <property type="molecule type" value="Genomic_DNA"/>
</dbReference>
<feature type="compositionally biased region" description="Polar residues" evidence="1">
    <location>
        <begin position="71"/>
        <end position="84"/>
    </location>
</feature>
<organism evidence="2 3">
    <name type="scientific">Musa troglodytarum</name>
    <name type="common">fe'i banana</name>
    <dbReference type="NCBI Taxonomy" id="320322"/>
    <lineage>
        <taxon>Eukaryota</taxon>
        <taxon>Viridiplantae</taxon>
        <taxon>Streptophyta</taxon>
        <taxon>Embryophyta</taxon>
        <taxon>Tracheophyta</taxon>
        <taxon>Spermatophyta</taxon>
        <taxon>Magnoliopsida</taxon>
        <taxon>Liliopsida</taxon>
        <taxon>Zingiberales</taxon>
        <taxon>Musaceae</taxon>
        <taxon>Musa</taxon>
    </lineage>
</organism>
<evidence type="ECO:0000313" key="3">
    <source>
        <dbReference type="Proteomes" id="UP001055439"/>
    </source>
</evidence>
<gene>
    <name evidence="2" type="ORF">MUK42_05728</name>
</gene>
<dbReference type="AlphaFoldDB" id="A0A9E7KK23"/>
<feature type="region of interest" description="Disordered" evidence="1">
    <location>
        <begin position="61"/>
        <end position="84"/>
    </location>
</feature>
<evidence type="ECO:0000256" key="1">
    <source>
        <dbReference type="SAM" id="MobiDB-lite"/>
    </source>
</evidence>
<evidence type="ECO:0000313" key="2">
    <source>
        <dbReference type="EMBL" id="URE21607.1"/>
    </source>
</evidence>
<protein>
    <submittedName>
        <fullName evidence="2">Uncharacterized protein</fullName>
    </submittedName>
</protein>